<gene>
    <name evidence="2" type="ORF">D3230_15595</name>
</gene>
<dbReference type="Proteomes" id="UP001645859">
    <property type="component" value="Unassembled WGS sequence"/>
</dbReference>
<reference evidence="2 3" key="1">
    <citation type="submission" date="2018-09" db="EMBL/GenBank/DDBJ databases">
        <title>Comparative genomics of Leucobacter spp.</title>
        <authorList>
            <person name="Reis A.C."/>
            <person name="Kolvenbach B.A."/>
            <person name="Corvini P.F.X."/>
            <person name="Nunes O.C."/>
        </authorList>
    </citation>
    <scope>NUCLEOTIDE SEQUENCE [LARGE SCALE GENOMIC DNA]</scope>
    <source>
        <strain evidence="2 3">TAN 31504</strain>
    </source>
</reference>
<keyword evidence="3" id="KW-1185">Reference proteome</keyword>
<evidence type="ECO:0000313" key="3">
    <source>
        <dbReference type="Proteomes" id="UP001645859"/>
    </source>
</evidence>
<dbReference type="PROSITE" id="PS51272">
    <property type="entry name" value="SLH"/>
    <property type="match status" value="3"/>
</dbReference>
<feature type="domain" description="SLH" evidence="1">
    <location>
        <begin position="624"/>
        <end position="691"/>
    </location>
</feature>
<name>A0ABS1SN24_9MICO</name>
<sequence>MLADGSGSYGGSFVEANGDFAADHLPAGEYRVELREYADGDPGAELSFQTLRTTAGQATFTVTAGATTTQNFTFQVPGPTISGTVDVEGYERLVVIIEELIDGEWSKGRAFNAYDGSGAGPVTYTTPKLTPGTRAVRVYAEDPVLPSEWGYVGNTESWGDPVPMLLEAGGLTGVDYLVKRSFTAPNPTVSGTPRVGSTLTANLGTWQPTPASVTYQWARGDGNMSQDIPGATGASYQPTEADLGTQLQVRVVGSQAKYRDAYKYSELTAAVTAGALTAPTPTITGTAKVGQTLTAVTGTWGPAPVALATQWLRDGTAISGATGTTYQATTADTGTKLSVKITGTKSGYTTASKTSAATAAVAEADPLTFTTTPTPTITGTAKVGQTLTAVPGTWAPAPDKLSTQWLRDGTAIDGATGTTYQATTADTGTKLSVKITGTKSGYTTASKTSAATAAVAEADPLTFTTTPTPTITGTAKVGQTLTAVPGTWAPAPDKLSTQWLRDGTAIDGATGTTYQATTADTGTKLSVKITGTKSGYTTASKTSAATAAVAKASYVPPKTSPFSDLTPNDKFYTEIAWMFDTGVSTGVKQPDGSRAYQPKVNVSREAMAAFLFRIHAESGYRAPAKSHFTDVKPGDKFYKEVSWMYDQGISTGVKQPNGTRSYQPKDGVTREAMAAFMYRLDTGAKPAAPKVSPFQDIAVGQKFYTEIAWMSTSGLSTGITQPSGKPIYAPKNNVTREAMAAFLFRADGR</sequence>
<comment type="caution">
    <text evidence="2">The sequence shown here is derived from an EMBL/GenBank/DDBJ whole genome shotgun (WGS) entry which is preliminary data.</text>
</comment>
<evidence type="ECO:0000313" key="2">
    <source>
        <dbReference type="EMBL" id="MBL3680703.1"/>
    </source>
</evidence>
<accession>A0ABS1SN24</accession>
<protein>
    <recommendedName>
        <fullName evidence="1">SLH domain-containing protein</fullName>
    </recommendedName>
</protein>
<dbReference type="EMBL" id="QYAC01000009">
    <property type="protein sequence ID" value="MBL3680703.1"/>
    <property type="molecule type" value="Genomic_DNA"/>
</dbReference>
<feature type="domain" description="SLH" evidence="1">
    <location>
        <begin position="693"/>
        <end position="749"/>
    </location>
</feature>
<feature type="domain" description="SLH" evidence="1">
    <location>
        <begin position="558"/>
        <end position="623"/>
    </location>
</feature>
<dbReference type="Pfam" id="PF00395">
    <property type="entry name" value="SLH"/>
    <property type="match status" value="1"/>
</dbReference>
<dbReference type="Gene3D" id="2.60.40.2700">
    <property type="match status" value="4"/>
</dbReference>
<proteinExistence type="predicted"/>
<organism evidence="2 3">
    <name type="scientific">Leucobacter chromiireducens subsp. solipictus</name>
    <dbReference type="NCBI Taxonomy" id="398235"/>
    <lineage>
        <taxon>Bacteria</taxon>
        <taxon>Bacillati</taxon>
        <taxon>Actinomycetota</taxon>
        <taxon>Actinomycetes</taxon>
        <taxon>Micrococcales</taxon>
        <taxon>Microbacteriaceae</taxon>
        <taxon>Leucobacter</taxon>
    </lineage>
</organism>
<evidence type="ECO:0000259" key="1">
    <source>
        <dbReference type="PROSITE" id="PS51272"/>
    </source>
</evidence>
<dbReference type="InterPro" id="IPR001119">
    <property type="entry name" value="SLH_dom"/>
</dbReference>